<dbReference type="InterPro" id="IPR050250">
    <property type="entry name" value="Macrolide_Exporter_MacB"/>
</dbReference>
<feature type="transmembrane region" description="Helical" evidence="7">
    <location>
        <begin position="270"/>
        <end position="299"/>
    </location>
</feature>
<feature type="domain" description="MacB-like periplasmic core" evidence="9">
    <location>
        <begin position="26"/>
        <end position="203"/>
    </location>
</feature>
<dbReference type="GO" id="GO:0005886">
    <property type="term" value="C:plasma membrane"/>
    <property type="evidence" value="ECO:0007669"/>
    <property type="project" value="UniProtKB-SubCell"/>
</dbReference>
<sequence>MNALAALWGAIVEAWQELRIHRTRVLLSLIGVGVAVCALSSVVGLANIAEQGMRENSERWGGRPALIAVFPSGEGSASETRLDAAWAAILKRHDIRYSSKVGSSALPVQFRDGVTTVPVQTVDPSYARMHRTVVAQGRWFLAADEQLLAPPVIVNEAFWRRLGSPSLAAHPTATVRKGETKVTAVVVGVMKTPDAPDDATAIILNSALDRLTGGRNADYGPPSLEAWVPPERAKPLVDAITAEFDQALGQGAVSVSRNDYLAHQDSDPLLYFKLVVGGVAVLILLLGALGLVNIAMVTVRHRIREIGVRRSFGATSARVFFAVMMESVVATVVAGAAGVGLSVLIVKSPWVEELLGRGMIADMPPFPVEAAVLGLVAATAVGALAGLLPALVAVRVKVIDAIRY</sequence>
<dbReference type="EMBL" id="JACCFL010000001">
    <property type="protein sequence ID" value="NYJ23629.1"/>
    <property type="molecule type" value="Genomic_DNA"/>
</dbReference>
<keyword evidence="5 7" id="KW-0472">Membrane</keyword>
<dbReference type="AlphaFoldDB" id="A0A853CTH1"/>
<evidence type="ECO:0000256" key="2">
    <source>
        <dbReference type="ARBA" id="ARBA00022475"/>
    </source>
</evidence>
<feature type="transmembrane region" description="Helical" evidence="7">
    <location>
        <begin position="366"/>
        <end position="394"/>
    </location>
</feature>
<proteinExistence type="inferred from homology"/>
<dbReference type="RefSeq" id="WP_179605533.1">
    <property type="nucleotide sequence ID" value="NZ_BAABEH010000001.1"/>
</dbReference>
<evidence type="ECO:0000256" key="5">
    <source>
        <dbReference type="ARBA" id="ARBA00023136"/>
    </source>
</evidence>
<dbReference type="Proteomes" id="UP000578352">
    <property type="component" value="Unassembled WGS sequence"/>
</dbReference>
<feature type="domain" description="ABC3 transporter permease C-terminal" evidence="8">
    <location>
        <begin position="279"/>
        <end position="395"/>
    </location>
</feature>
<evidence type="ECO:0000256" key="1">
    <source>
        <dbReference type="ARBA" id="ARBA00004651"/>
    </source>
</evidence>
<evidence type="ECO:0000313" key="11">
    <source>
        <dbReference type="Proteomes" id="UP000578352"/>
    </source>
</evidence>
<gene>
    <name evidence="10" type="ORF">HNR13_001916</name>
</gene>
<keyword evidence="4 7" id="KW-1133">Transmembrane helix</keyword>
<evidence type="ECO:0000256" key="4">
    <source>
        <dbReference type="ARBA" id="ARBA00022989"/>
    </source>
</evidence>
<dbReference type="PANTHER" id="PTHR30572:SF4">
    <property type="entry name" value="ABC TRANSPORTER PERMEASE YTRF"/>
    <property type="match status" value="1"/>
</dbReference>
<evidence type="ECO:0000259" key="8">
    <source>
        <dbReference type="Pfam" id="PF02687"/>
    </source>
</evidence>
<feature type="transmembrane region" description="Helical" evidence="7">
    <location>
        <begin position="319"/>
        <end position="346"/>
    </location>
</feature>
<dbReference type="InterPro" id="IPR003838">
    <property type="entry name" value="ABC3_permease_C"/>
</dbReference>
<dbReference type="Pfam" id="PF12704">
    <property type="entry name" value="MacB_PCD"/>
    <property type="match status" value="1"/>
</dbReference>
<feature type="transmembrane region" description="Helical" evidence="7">
    <location>
        <begin position="25"/>
        <end position="49"/>
    </location>
</feature>
<comment type="caution">
    <text evidence="10">The sequence shown here is derived from an EMBL/GenBank/DDBJ whole genome shotgun (WGS) entry which is preliminary data.</text>
</comment>
<evidence type="ECO:0000256" key="6">
    <source>
        <dbReference type="ARBA" id="ARBA00038076"/>
    </source>
</evidence>
<comment type="subcellular location">
    <subcellularLocation>
        <location evidence="1">Cell membrane</location>
        <topology evidence="1">Multi-pass membrane protein</topology>
    </subcellularLocation>
</comment>
<reference evidence="10 11" key="1">
    <citation type="submission" date="2020-07" db="EMBL/GenBank/DDBJ databases">
        <title>Sequencing the genomes of 1000 actinobacteria strains.</title>
        <authorList>
            <person name="Klenk H.-P."/>
        </authorList>
    </citation>
    <scope>NUCLEOTIDE SEQUENCE [LARGE SCALE GENOMIC DNA]</scope>
    <source>
        <strain evidence="10 11">DSM 15165</strain>
    </source>
</reference>
<evidence type="ECO:0000313" key="10">
    <source>
        <dbReference type="EMBL" id="NYJ23629.1"/>
    </source>
</evidence>
<organism evidence="10 11">
    <name type="scientific">Leifsonia shinshuensis</name>
    <dbReference type="NCBI Taxonomy" id="150026"/>
    <lineage>
        <taxon>Bacteria</taxon>
        <taxon>Bacillati</taxon>
        <taxon>Actinomycetota</taxon>
        <taxon>Actinomycetes</taxon>
        <taxon>Micrococcales</taxon>
        <taxon>Microbacteriaceae</taxon>
        <taxon>Leifsonia</taxon>
    </lineage>
</organism>
<dbReference type="GO" id="GO:0022857">
    <property type="term" value="F:transmembrane transporter activity"/>
    <property type="evidence" value="ECO:0007669"/>
    <property type="project" value="TreeGrafter"/>
</dbReference>
<accession>A0A853CTH1</accession>
<evidence type="ECO:0000256" key="3">
    <source>
        <dbReference type="ARBA" id="ARBA00022692"/>
    </source>
</evidence>
<keyword evidence="3 7" id="KW-0812">Transmembrane</keyword>
<protein>
    <submittedName>
        <fullName evidence="10">Putative ABC transport system permease protein</fullName>
    </submittedName>
</protein>
<evidence type="ECO:0000259" key="9">
    <source>
        <dbReference type="Pfam" id="PF12704"/>
    </source>
</evidence>
<comment type="similarity">
    <text evidence="6">Belongs to the ABC-4 integral membrane protein family.</text>
</comment>
<dbReference type="InterPro" id="IPR025857">
    <property type="entry name" value="MacB_PCD"/>
</dbReference>
<dbReference type="Pfam" id="PF02687">
    <property type="entry name" value="FtsX"/>
    <property type="match status" value="1"/>
</dbReference>
<name>A0A853CTH1_9MICO</name>
<dbReference type="PANTHER" id="PTHR30572">
    <property type="entry name" value="MEMBRANE COMPONENT OF TRANSPORTER-RELATED"/>
    <property type="match status" value="1"/>
</dbReference>
<keyword evidence="2" id="KW-1003">Cell membrane</keyword>
<evidence type="ECO:0000256" key="7">
    <source>
        <dbReference type="SAM" id="Phobius"/>
    </source>
</evidence>